<evidence type="ECO:0000313" key="5">
    <source>
        <dbReference type="EMBL" id="MBL6455325.1"/>
    </source>
</evidence>
<evidence type="ECO:0000256" key="3">
    <source>
        <dbReference type="ARBA" id="ARBA00023239"/>
    </source>
</evidence>
<dbReference type="InterPro" id="IPR036052">
    <property type="entry name" value="TrpB-like_PALP_sf"/>
</dbReference>
<comment type="cofactor">
    <cofactor evidence="1">
        <name>pyridoxal 5'-phosphate</name>
        <dbReference type="ChEBI" id="CHEBI:597326"/>
    </cofactor>
</comment>
<dbReference type="PANTHER" id="PTHR48078:SF6">
    <property type="entry name" value="L-THREONINE DEHYDRATASE CATABOLIC TDCB"/>
    <property type="match status" value="1"/>
</dbReference>
<comment type="caution">
    <text evidence="5">The sequence shown here is derived from an EMBL/GenBank/DDBJ whole genome shotgun (WGS) entry which is preliminary data.</text>
</comment>
<evidence type="ECO:0000256" key="1">
    <source>
        <dbReference type="ARBA" id="ARBA00001933"/>
    </source>
</evidence>
<sequence length="396" mass="40625">MERFAFHCQGCAAEVPAAQAIGLCGACGGPVMPRYHLRPGELGRAELDRRPPLLLEAWRELLPFAEAGSLAQAGFGELATPLLPAPRLGRRIGLPRLSLKLDLLLPSLSHKDRPHSAVVAAALERGARRIALASSGNGGAALAMHARRAGLEAVVVLGRQGAPSAGKLARLRTLGARLEWVEGGLDAANRHVEAGAAAGAWLPATTWTNPFVVEGEKTIGFEIARQTGWRGPDALILPLGGGAATFAPWKGLAELQALGLLERMPRILGAQFAQCAPVAAAFARGDDRIEPVAPRPSLTSVLMVGNPRLGGPLALRAIRATGGAAFAVPDATVVLALRLLAEEEGIAAEPAGAIALAAAMQAAAEGGLPSEAEVVALICGSASNDPEAVADLVAPA</sequence>
<dbReference type="Proteomes" id="UP000606490">
    <property type="component" value="Unassembled WGS sequence"/>
</dbReference>
<dbReference type="Pfam" id="PF00291">
    <property type="entry name" value="PALP"/>
    <property type="match status" value="1"/>
</dbReference>
<evidence type="ECO:0000256" key="2">
    <source>
        <dbReference type="ARBA" id="ARBA00022898"/>
    </source>
</evidence>
<evidence type="ECO:0000259" key="4">
    <source>
        <dbReference type="Pfam" id="PF00291"/>
    </source>
</evidence>
<dbReference type="PANTHER" id="PTHR48078">
    <property type="entry name" value="THREONINE DEHYDRATASE, MITOCHONDRIAL-RELATED"/>
    <property type="match status" value="1"/>
</dbReference>
<protein>
    <submittedName>
        <fullName evidence="5">Pyridoxal-phosphate dependent enzyme</fullName>
    </submittedName>
</protein>
<dbReference type="InterPro" id="IPR001926">
    <property type="entry name" value="TrpB-like_PALP"/>
</dbReference>
<name>A0ABS1V0U7_9PROT</name>
<accession>A0ABS1V0U7</accession>
<dbReference type="InterPro" id="IPR050147">
    <property type="entry name" value="Ser/Thr_Dehydratase"/>
</dbReference>
<dbReference type="Gene3D" id="3.40.50.1100">
    <property type="match status" value="2"/>
</dbReference>
<dbReference type="EMBL" id="JAEUXJ010000003">
    <property type="protein sequence ID" value="MBL6455325.1"/>
    <property type="molecule type" value="Genomic_DNA"/>
</dbReference>
<proteinExistence type="predicted"/>
<dbReference type="SUPFAM" id="SSF53686">
    <property type="entry name" value="Tryptophan synthase beta subunit-like PLP-dependent enzymes"/>
    <property type="match status" value="1"/>
</dbReference>
<keyword evidence="2" id="KW-0663">Pyridoxal phosphate</keyword>
<organism evidence="5 6">
    <name type="scientific">Belnapia mucosa</name>
    <dbReference type="NCBI Taxonomy" id="2804532"/>
    <lineage>
        <taxon>Bacteria</taxon>
        <taxon>Pseudomonadati</taxon>
        <taxon>Pseudomonadota</taxon>
        <taxon>Alphaproteobacteria</taxon>
        <taxon>Acetobacterales</taxon>
        <taxon>Roseomonadaceae</taxon>
        <taxon>Belnapia</taxon>
    </lineage>
</organism>
<gene>
    <name evidence="5" type="ORF">JMJ55_08335</name>
</gene>
<dbReference type="RefSeq" id="WP_202825078.1">
    <property type="nucleotide sequence ID" value="NZ_JAEUXJ010000003.1"/>
</dbReference>
<keyword evidence="3" id="KW-0456">Lyase</keyword>
<keyword evidence="6" id="KW-1185">Reference proteome</keyword>
<feature type="domain" description="Tryptophan synthase beta chain-like PALP" evidence="4">
    <location>
        <begin position="77"/>
        <end position="380"/>
    </location>
</feature>
<reference evidence="5 6" key="1">
    <citation type="submission" date="2021-01" db="EMBL/GenBank/DDBJ databases">
        <title>Belnapia mucosa sp. nov. and Belnapia arida sp. nov., isolated from the Tabernas Desert (Almeria, Spain).</title>
        <authorList>
            <person name="Molina-Menor E."/>
            <person name="Vidal-Verdu A."/>
            <person name="Calonge A."/>
            <person name="Satari L."/>
            <person name="Pereto Magraner J."/>
            <person name="Porcar Miralles M."/>
        </authorList>
    </citation>
    <scope>NUCLEOTIDE SEQUENCE [LARGE SCALE GENOMIC DNA]</scope>
    <source>
        <strain evidence="5 6">T6</strain>
    </source>
</reference>
<evidence type="ECO:0000313" key="6">
    <source>
        <dbReference type="Proteomes" id="UP000606490"/>
    </source>
</evidence>